<comment type="similarity">
    <text evidence="4">Belongs to the FliW family.</text>
</comment>
<dbReference type="Proteomes" id="UP001596122">
    <property type="component" value="Unassembled WGS sequence"/>
</dbReference>
<dbReference type="InterPro" id="IPR003775">
    <property type="entry name" value="Flagellar_assembly_factor_FliW"/>
</dbReference>
<organism evidence="5 6">
    <name type="scientific">Aquipuribacter nitratireducens</name>
    <dbReference type="NCBI Taxonomy" id="650104"/>
    <lineage>
        <taxon>Bacteria</taxon>
        <taxon>Bacillati</taxon>
        <taxon>Actinomycetota</taxon>
        <taxon>Actinomycetes</taxon>
        <taxon>Micrococcales</taxon>
        <taxon>Intrasporangiaceae</taxon>
        <taxon>Aquipuribacter</taxon>
    </lineage>
</organism>
<keyword evidence="2 4" id="KW-1005">Bacterial flagellum biogenesis</keyword>
<dbReference type="InterPro" id="IPR024046">
    <property type="entry name" value="Flagellar_assmbl_FliW_dom_sf"/>
</dbReference>
<keyword evidence="4" id="KW-0143">Chaperone</keyword>
<name>A0ABW0GND8_9MICO</name>
<dbReference type="HAMAP" id="MF_01185">
    <property type="entry name" value="FliW"/>
    <property type="match status" value="1"/>
</dbReference>
<evidence type="ECO:0000313" key="5">
    <source>
        <dbReference type="EMBL" id="MFC5381490.1"/>
    </source>
</evidence>
<keyword evidence="5" id="KW-0282">Flagellum</keyword>
<dbReference type="EMBL" id="JBHSLD010000009">
    <property type="protein sequence ID" value="MFC5381490.1"/>
    <property type="molecule type" value="Genomic_DNA"/>
</dbReference>
<dbReference type="SUPFAM" id="SSF141457">
    <property type="entry name" value="BH3618-like"/>
    <property type="match status" value="1"/>
</dbReference>
<evidence type="ECO:0000256" key="2">
    <source>
        <dbReference type="ARBA" id="ARBA00022795"/>
    </source>
</evidence>
<sequence>MSDGRQVRFVTPLPGLPRHTDYVLRGLEASGTLFSLESPDDEVSLLLAAPWAFFPDYAPVLSDEDVDLLGLHGAEDALLFVVLTPGESAAASTANLLAPVVLNQRDGSALQVLLTGTDHPVRAPLAA</sequence>
<keyword evidence="5" id="KW-0969">Cilium</keyword>
<keyword evidence="1 4" id="KW-0963">Cytoplasm</keyword>
<dbReference type="RefSeq" id="WP_340269374.1">
    <property type="nucleotide sequence ID" value="NZ_JBBEOG010000004.1"/>
</dbReference>
<evidence type="ECO:0000256" key="4">
    <source>
        <dbReference type="HAMAP-Rule" id="MF_01185"/>
    </source>
</evidence>
<keyword evidence="5" id="KW-0966">Cell projection</keyword>
<accession>A0ABW0GND8</accession>
<evidence type="ECO:0000256" key="1">
    <source>
        <dbReference type="ARBA" id="ARBA00022490"/>
    </source>
</evidence>
<evidence type="ECO:0000313" key="6">
    <source>
        <dbReference type="Proteomes" id="UP001596122"/>
    </source>
</evidence>
<keyword evidence="3 4" id="KW-0810">Translation regulation</keyword>
<comment type="subcellular location">
    <subcellularLocation>
        <location evidence="4">Cytoplasm</location>
    </subcellularLocation>
</comment>
<dbReference type="PANTHER" id="PTHR39190:SF1">
    <property type="entry name" value="FLAGELLAR ASSEMBLY FACTOR FLIW"/>
    <property type="match status" value="1"/>
</dbReference>
<evidence type="ECO:0000256" key="3">
    <source>
        <dbReference type="ARBA" id="ARBA00022845"/>
    </source>
</evidence>
<keyword evidence="6" id="KW-1185">Reference proteome</keyword>
<comment type="subunit">
    <text evidence="4">Interacts with translational regulator CsrA and flagellin(s).</text>
</comment>
<dbReference type="Gene3D" id="2.30.290.10">
    <property type="entry name" value="BH3618-like"/>
    <property type="match status" value="1"/>
</dbReference>
<dbReference type="PANTHER" id="PTHR39190">
    <property type="entry name" value="FLAGELLAR ASSEMBLY FACTOR FLIW"/>
    <property type="match status" value="1"/>
</dbReference>
<reference evidence="6" key="1">
    <citation type="journal article" date="2019" name="Int. J. Syst. Evol. Microbiol.">
        <title>The Global Catalogue of Microorganisms (GCM) 10K type strain sequencing project: providing services to taxonomists for standard genome sequencing and annotation.</title>
        <authorList>
            <consortium name="The Broad Institute Genomics Platform"/>
            <consortium name="The Broad Institute Genome Sequencing Center for Infectious Disease"/>
            <person name="Wu L."/>
            <person name="Ma J."/>
        </authorList>
    </citation>
    <scope>NUCLEOTIDE SEQUENCE [LARGE SCALE GENOMIC DNA]</scope>
    <source>
        <strain evidence="6">CCUG 43114</strain>
    </source>
</reference>
<comment type="caution">
    <text evidence="5">The sequence shown here is derived from an EMBL/GenBank/DDBJ whole genome shotgun (WGS) entry which is preliminary data.</text>
</comment>
<proteinExistence type="inferred from homology"/>
<gene>
    <name evidence="4 5" type="primary">fliW</name>
    <name evidence="5" type="ORF">ACFPJ6_11865</name>
</gene>
<comment type="function">
    <text evidence="4">Acts as an anti-CsrA protein, binds CsrA and prevents it from repressing translation of its target genes, one of which is flagellin. Binds to flagellin and participates in the assembly of the flagellum.</text>
</comment>
<dbReference type="Pfam" id="PF02623">
    <property type="entry name" value="FliW"/>
    <property type="match status" value="1"/>
</dbReference>
<protein>
    <recommendedName>
        <fullName evidence="4">Flagellar assembly factor FliW</fullName>
    </recommendedName>
</protein>